<organism evidence="1 2">
    <name type="scientific">Chondromyces apiculatus DSM 436</name>
    <dbReference type="NCBI Taxonomy" id="1192034"/>
    <lineage>
        <taxon>Bacteria</taxon>
        <taxon>Pseudomonadati</taxon>
        <taxon>Myxococcota</taxon>
        <taxon>Polyangia</taxon>
        <taxon>Polyangiales</taxon>
        <taxon>Polyangiaceae</taxon>
        <taxon>Chondromyces</taxon>
    </lineage>
</organism>
<evidence type="ECO:0000313" key="2">
    <source>
        <dbReference type="Proteomes" id="UP000019678"/>
    </source>
</evidence>
<keyword evidence="1" id="KW-0378">Hydrolase</keyword>
<dbReference type="PANTHER" id="PTHR34825:SF1">
    <property type="entry name" value="AAA-ATPASE-LIKE DOMAIN-CONTAINING PROTEIN"/>
    <property type="match status" value="1"/>
</dbReference>
<accession>A0A017SZ31</accession>
<keyword evidence="2" id="KW-1185">Reference proteome</keyword>
<dbReference type="EMBL" id="ASRX01000069">
    <property type="protein sequence ID" value="EYF01875.1"/>
    <property type="molecule type" value="Genomic_DNA"/>
</dbReference>
<comment type="caution">
    <text evidence="1">The sequence shown here is derived from an EMBL/GenBank/DDBJ whole genome shotgun (WGS) entry which is preliminary data.</text>
</comment>
<gene>
    <name evidence="1" type="ORF">CAP_7643</name>
</gene>
<sequence length="367" mass="40711">MTHQNGSRQTPRTQPREGIFSGLNNVRVYSVVDPEFATAFGFTEPEVAHLCAALGRPDLLDDLRRAYDGYRFGGHAIYNPWSVLSFAERPEQGFKPYWVQTSTDDILRELVLERGYPVLDELGQLLRGESLTREVNEHISLRDLGTSPQALWSVLLLSGYVTARRSWLEEGRLFAELAIPNQELRYVFEQSIASWLSGTPAGEGRLDRMLSAMLTGDTETFAALLSQLALRVLSHHDTGTREPETVYQAFLVGMLVRLLPSHEVTSNRESGLGCYDLLVAPRAADQPGVVLELKVATGTSEEAVRRALGEALAQVTEKRYVEALHERGAKPALAYAVACHGKQVWVQKEGEPAVHGAGRWRDDEEAG</sequence>
<dbReference type="RefSeq" id="WP_052376491.1">
    <property type="nucleotide sequence ID" value="NZ_ASRX01000069.1"/>
</dbReference>
<dbReference type="OrthoDB" id="9808684at2"/>
<dbReference type="PANTHER" id="PTHR34825">
    <property type="entry name" value="CONSERVED PROTEIN, WITH A WEAK D-GALACTARATE DEHYDRATASE/ALTRONATE HYDROLASE DOMAIN"/>
    <property type="match status" value="1"/>
</dbReference>
<dbReference type="STRING" id="1192034.CAP_7643"/>
<evidence type="ECO:0000313" key="1">
    <source>
        <dbReference type="EMBL" id="EYF01875.1"/>
    </source>
</evidence>
<proteinExistence type="predicted"/>
<dbReference type="Pfam" id="PF08011">
    <property type="entry name" value="PDDEXK_9"/>
    <property type="match status" value="1"/>
</dbReference>
<dbReference type="AlphaFoldDB" id="A0A017SZ31"/>
<dbReference type="Proteomes" id="UP000019678">
    <property type="component" value="Unassembled WGS sequence"/>
</dbReference>
<name>A0A017SZ31_9BACT</name>
<dbReference type="eggNOG" id="COG4637">
    <property type="taxonomic scope" value="Bacteria"/>
</dbReference>
<reference evidence="1 2" key="1">
    <citation type="submission" date="2013-05" db="EMBL/GenBank/DDBJ databases">
        <title>Genome assembly of Chondromyces apiculatus DSM 436.</title>
        <authorList>
            <person name="Sharma G."/>
            <person name="Khatri I."/>
            <person name="Kaur C."/>
            <person name="Mayilraj S."/>
            <person name="Subramanian S."/>
        </authorList>
    </citation>
    <scope>NUCLEOTIDE SEQUENCE [LARGE SCALE GENOMIC DNA]</scope>
    <source>
        <strain evidence="1 2">DSM 436</strain>
    </source>
</reference>
<dbReference type="GO" id="GO:0016787">
    <property type="term" value="F:hydrolase activity"/>
    <property type="evidence" value="ECO:0007669"/>
    <property type="project" value="UniProtKB-KW"/>
</dbReference>
<dbReference type="InterPro" id="IPR012547">
    <property type="entry name" value="PDDEXK_9"/>
</dbReference>
<protein>
    <submittedName>
        <fullName evidence="1">Protein with a weak D-galactarate dehydratase/altronate hydrolase domain protein</fullName>
    </submittedName>
</protein>